<dbReference type="RefSeq" id="WP_285581785.1">
    <property type="nucleotide sequence ID" value="NZ_BSTK01000017.1"/>
</dbReference>
<feature type="region of interest" description="Disordered" evidence="1">
    <location>
        <begin position="130"/>
        <end position="184"/>
    </location>
</feature>
<organism evidence="4 5">
    <name type="scientific">Actinoallomurus iriomotensis</name>
    <dbReference type="NCBI Taxonomy" id="478107"/>
    <lineage>
        <taxon>Bacteria</taxon>
        <taxon>Bacillati</taxon>
        <taxon>Actinomycetota</taxon>
        <taxon>Actinomycetes</taxon>
        <taxon>Streptosporangiales</taxon>
        <taxon>Thermomonosporaceae</taxon>
        <taxon>Actinoallomurus</taxon>
    </lineage>
</organism>
<dbReference type="EMBL" id="BSTK01000017">
    <property type="protein sequence ID" value="GLY90702.1"/>
    <property type="molecule type" value="Genomic_DNA"/>
</dbReference>
<feature type="compositionally biased region" description="Low complexity" evidence="1">
    <location>
        <begin position="147"/>
        <end position="172"/>
    </location>
</feature>
<accession>A0A9W6SEE8</accession>
<feature type="chain" id="PRO_5040836046" description="LPXTG-motif cell wall anchor domain-containing protein" evidence="3">
    <location>
        <begin position="27"/>
        <end position="212"/>
    </location>
</feature>
<proteinExistence type="predicted"/>
<evidence type="ECO:0000313" key="4">
    <source>
        <dbReference type="EMBL" id="GLY90702.1"/>
    </source>
</evidence>
<feature type="transmembrane region" description="Helical" evidence="2">
    <location>
        <begin position="184"/>
        <end position="203"/>
    </location>
</feature>
<dbReference type="AlphaFoldDB" id="A0A9W6SEE8"/>
<sequence>MNIARLGAVGGAAAIVALCAAGPAFATDTPGPVTGGGVTKDAPSAPSKPAGKEPTADVTPKSFYGGDTLTFTVENCAVVPTIEDVNGLFVATQPFKATGTEGSYAAKETTRKKLVEGKKYSVSVHCGRWSDTFTTQPHKRPKPTPTPTKSGTPAPTASGTPTGLPSGAPQTGDGSGSGGGNTGLIAGGAAVVIAGLAGGTFLYTRRRSSAGA</sequence>
<name>A0A9W6SEE8_9ACTN</name>
<gene>
    <name evidence="4" type="ORF">Airi02_086310</name>
</gene>
<evidence type="ECO:0008006" key="6">
    <source>
        <dbReference type="Google" id="ProtNLM"/>
    </source>
</evidence>
<protein>
    <recommendedName>
        <fullName evidence="6">LPXTG-motif cell wall anchor domain-containing protein</fullName>
    </recommendedName>
</protein>
<keyword evidence="2" id="KW-1133">Transmembrane helix</keyword>
<feature type="region of interest" description="Disordered" evidence="1">
    <location>
        <begin position="30"/>
        <end position="59"/>
    </location>
</feature>
<evidence type="ECO:0000256" key="1">
    <source>
        <dbReference type="SAM" id="MobiDB-lite"/>
    </source>
</evidence>
<keyword evidence="3" id="KW-0732">Signal</keyword>
<keyword evidence="2" id="KW-0812">Transmembrane</keyword>
<keyword evidence="5" id="KW-1185">Reference proteome</keyword>
<feature type="signal peptide" evidence="3">
    <location>
        <begin position="1"/>
        <end position="26"/>
    </location>
</feature>
<reference evidence="4" key="1">
    <citation type="submission" date="2023-03" db="EMBL/GenBank/DDBJ databases">
        <title>Actinoallomurus iriomotensis NBRC 103684.</title>
        <authorList>
            <person name="Ichikawa N."/>
            <person name="Sato H."/>
            <person name="Tonouchi N."/>
        </authorList>
    </citation>
    <scope>NUCLEOTIDE SEQUENCE</scope>
    <source>
        <strain evidence="4">NBRC 103684</strain>
    </source>
</reference>
<feature type="compositionally biased region" description="Gly residues" evidence="1">
    <location>
        <begin position="173"/>
        <end position="184"/>
    </location>
</feature>
<dbReference type="Proteomes" id="UP001165074">
    <property type="component" value="Unassembled WGS sequence"/>
</dbReference>
<evidence type="ECO:0000256" key="3">
    <source>
        <dbReference type="SAM" id="SignalP"/>
    </source>
</evidence>
<keyword evidence="2" id="KW-0472">Membrane</keyword>
<evidence type="ECO:0000313" key="5">
    <source>
        <dbReference type="Proteomes" id="UP001165074"/>
    </source>
</evidence>
<evidence type="ECO:0000256" key="2">
    <source>
        <dbReference type="SAM" id="Phobius"/>
    </source>
</evidence>
<comment type="caution">
    <text evidence="4">The sequence shown here is derived from an EMBL/GenBank/DDBJ whole genome shotgun (WGS) entry which is preliminary data.</text>
</comment>